<keyword evidence="4" id="KW-0472">Membrane</keyword>
<feature type="transmembrane region" description="Helical" evidence="4">
    <location>
        <begin position="6"/>
        <end position="26"/>
    </location>
</feature>
<sequence>MTPLWIGIVALLVLFALFICAPLRLAPRLAASQGRFEREDGLGAANVRVFRSRLAALDTLRGEGGIDQADYVSARLELERKLLEESGVTQPAALASVESGRWLVLVGLLAAAGASLAAYHFAGSAGDLALYGVRQEVAASNDPSSAHYIARFEQEAERQPGNPSAWGLLYPLYRDAGRFDDAVRVLERVIALEGETPALLAELAQAKYFSVGRRMTPEVQRLAERVERLDPRQPTLHGMLGFDAFTRGEFQQAIDHWRLALAGQQDPASTRALREGIEIARQRLTASPAGGTGDSLPSTRQ</sequence>
<keyword evidence="4" id="KW-1133">Transmembrane helix</keyword>
<evidence type="ECO:0000256" key="1">
    <source>
        <dbReference type="ARBA" id="ARBA00004196"/>
    </source>
</evidence>
<evidence type="ECO:0000256" key="3">
    <source>
        <dbReference type="SAM" id="MobiDB-lite"/>
    </source>
</evidence>
<dbReference type="GO" id="GO:0017004">
    <property type="term" value="P:cytochrome complex assembly"/>
    <property type="evidence" value="ECO:0007669"/>
    <property type="project" value="UniProtKB-KW"/>
</dbReference>
<dbReference type="PANTHER" id="PTHR47870:SF4">
    <property type="entry name" value="CYTOCHROME C-TYPE BIOGENESIS PROTEIN CYCH"/>
    <property type="match status" value="1"/>
</dbReference>
<comment type="subcellular location">
    <subcellularLocation>
        <location evidence="1">Cell envelope</location>
    </subcellularLocation>
</comment>
<organism evidence="5 6">
    <name type="scientific">Halotalea alkalilenta</name>
    <dbReference type="NCBI Taxonomy" id="376489"/>
    <lineage>
        <taxon>Bacteria</taxon>
        <taxon>Pseudomonadati</taxon>
        <taxon>Pseudomonadota</taxon>
        <taxon>Gammaproteobacteria</taxon>
        <taxon>Oceanospirillales</taxon>
        <taxon>Halomonadaceae</taxon>
        <taxon>Halotalea</taxon>
    </lineage>
</organism>
<dbReference type="GO" id="GO:0005886">
    <property type="term" value="C:plasma membrane"/>
    <property type="evidence" value="ECO:0007669"/>
    <property type="project" value="TreeGrafter"/>
</dbReference>
<name>A0A172YE26_9GAMM</name>
<dbReference type="GO" id="GO:0030313">
    <property type="term" value="C:cell envelope"/>
    <property type="evidence" value="ECO:0007669"/>
    <property type="project" value="UniProtKB-SubCell"/>
</dbReference>
<keyword evidence="4" id="KW-0812">Transmembrane</keyword>
<dbReference type="PANTHER" id="PTHR47870">
    <property type="entry name" value="CYTOCHROME C-TYPE BIOGENESIS PROTEIN CCMH"/>
    <property type="match status" value="1"/>
</dbReference>
<feature type="transmembrane region" description="Helical" evidence="4">
    <location>
        <begin position="102"/>
        <end position="122"/>
    </location>
</feature>
<dbReference type="Proteomes" id="UP000077875">
    <property type="component" value="Chromosome"/>
</dbReference>
<keyword evidence="6" id="KW-1185">Reference proteome</keyword>
<dbReference type="KEGG" id="haa:A5892_06845"/>
<dbReference type="InterPro" id="IPR051263">
    <property type="entry name" value="C-type_cytochrome_biogenesis"/>
</dbReference>
<reference evidence="5 6" key="1">
    <citation type="submission" date="2016-04" db="EMBL/GenBank/DDBJ databases">
        <title>Complete Genome Sequence of Halotalea alkalilenta IHB B 13600.</title>
        <authorList>
            <person name="Swarnkar M.K."/>
            <person name="Sharma A."/>
            <person name="Kaushal K."/>
            <person name="Soni R."/>
            <person name="Rana S."/>
            <person name="Singh A.K."/>
            <person name="Gulati A."/>
        </authorList>
    </citation>
    <scope>NUCLEOTIDE SEQUENCE [LARGE SCALE GENOMIC DNA]</scope>
    <source>
        <strain evidence="5 6">IHB B 13600</strain>
    </source>
</reference>
<proteinExistence type="predicted"/>
<evidence type="ECO:0000256" key="2">
    <source>
        <dbReference type="ARBA" id="ARBA00022748"/>
    </source>
</evidence>
<dbReference type="RefSeq" id="WP_064122170.1">
    <property type="nucleotide sequence ID" value="NZ_CP015243.1"/>
</dbReference>
<dbReference type="InterPro" id="IPR017560">
    <property type="entry name" value="Cyt_c_biogenesis_CcmI"/>
</dbReference>
<dbReference type="SUPFAM" id="SSF48452">
    <property type="entry name" value="TPR-like"/>
    <property type="match status" value="1"/>
</dbReference>
<dbReference type="Gene3D" id="1.25.40.10">
    <property type="entry name" value="Tetratricopeptide repeat domain"/>
    <property type="match status" value="1"/>
</dbReference>
<dbReference type="EMBL" id="CP015243">
    <property type="protein sequence ID" value="ANF57215.1"/>
    <property type="molecule type" value="Genomic_DNA"/>
</dbReference>
<evidence type="ECO:0000256" key="4">
    <source>
        <dbReference type="SAM" id="Phobius"/>
    </source>
</evidence>
<evidence type="ECO:0000313" key="5">
    <source>
        <dbReference type="EMBL" id="ANF57215.1"/>
    </source>
</evidence>
<keyword evidence="2" id="KW-0201">Cytochrome c-type biogenesis</keyword>
<feature type="region of interest" description="Disordered" evidence="3">
    <location>
        <begin position="282"/>
        <end position="301"/>
    </location>
</feature>
<accession>A0A172YE26</accession>
<evidence type="ECO:0008006" key="7">
    <source>
        <dbReference type="Google" id="ProtNLM"/>
    </source>
</evidence>
<dbReference type="InterPro" id="IPR011990">
    <property type="entry name" value="TPR-like_helical_dom_sf"/>
</dbReference>
<dbReference type="AlphaFoldDB" id="A0A172YE26"/>
<gene>
    <name evidence="5" type="ORF">A5892_06845</name>
</gene>
<protein>
    <recommendedName>
        <fullName evidence="7">C-type cytochrome biogenesis protein CcmI</fullName>
    </recommendedName>
</protein>
<dbReference type="NCBIfam" id="TIGR03142">
    <property type="entry name" value="cytochro_ccmI"/>
    <property type="match status" value="1"/>
</dbReference>
<evidence type="ECO:0000313" key="6">
    <source>
        <dbReference type="Proteomes" id="UP000077875"/>
    </source>
</evidence>
<dbReference type="STRING" id="376489.A5892_06845"/>